<dbReference type="RefSeq" id="WP_230869299.1">
    <property type="nucleotide sequence ID" value="NZ_CP046640.1"/>
</dbReference>
<organism evidence="2 3">
    <name type="scientific">Iocasia fonsfrigidae</name>
    <dbReference type="NCBI Taxonomy" id="2682810"/>
    <lineage>
        <taxon>Bacteria</taxon>
        <taxon>Bacillati</taxon>
        <taxon>Bacillota</taxon>
        <taxon>Clostridia</taxon>
        <taxon>Halanaerobiales</taxon>
        <taxon>Halanaerobiaceae</taxon>
        <taxon>Iocasia</taxon>
    </lineage>
</organism>
<name>A0A8A7KDK6_9FIRM</name>
<evidence type="ECO:0000259" key="1">
    <source>
        <dbReference type="Pfam" id="PF16874"/>
    </source>
</evidence>
<evidence type="ECO:0000313" key="2">
    <source>
        <dbReference type="EMBL" id="QTL97678.1"/>
    </source>
</evidence>
<proteinExistence type="predicted"/>
<sequence length="90" mass="10335">MVVSKNREEALAAFYKVLAEPNPSYRRLKLKGLKEDGIYRLKNSKKLYGGDELMYAGLNLPHGFNGVQEDGTIFKGDFQSILWHFELVNR</sequence>
<dbReference type="InterPro" id="IPR031705">
    <property type="entry name" value="Glyco_hydro_36_C"/>
</dbReference>
<accession>A0A8A7KDK6</accession>
<dbReference type="Proteomes" id="UP000665020">
    <property type="component" value="Chromosome"/>
</dbReference>
<evidence type="ECO:0000313" key="3">
    <source>
        <dbReference type="Proteomes" id="UP000665020"/>
    </source>
</evidence>
<gene>
    <name evidence="2" type="ORF">GM661_06605</name>
</gene>
<dbReference type="EMBL" id="CP046640">
    <property type="protein sequence ID" value="QTL97678.1"/>
    <property type="molecule type" value="Genomic_DNA"/>
</dbReference>
<dbReference type="Pfam" id="PF16874">
    <property type="entry name" value="Glyco_hydro_36C"/>
    <property type="match status" value="1"/>
</dbReference>
<dbReference type="InterPro" id="IPR013780">
    <property type="entry name" value="Glyco_hydro_b"/>
</dbReference>
<reference evidence="2" key="1">
    <citation type="submission" date="2019-12" db="EMBL/GenBank/DDBJ databases">
        <authorList>
            <person name="zhang j."/>
            <person name="sun C.M."/>
        </authorList>
    </citation>
    <scope>NUCLEOTIDE SEQUENCE</scope>
    <source>
        <strain evidence="2">NS-1</strain>
    </source>
</reference>
<keyword evidence="3" id="KW-1185">Reference proteome</keyword>
<protein>
    <recommendedName>
        <fullName evidence="1">Glycosyl hydrolase family 36 C-terminal domain-containing protein</fullName>
    </recommendedName>
</protein>
<feature type="domain" description="Glycosyl hydrolase family 36 C-terminal" evidence="1">
    <location>
        <begin position="1"/>
        <end position="85"/>
    </location>
</feature>
<dbReference type="Gene3D" id="2.60.40.1180">
    <property type="entry name" value="Golgi alpha-mannosidase II"/>
    <property type="match status" value="1"/>
</dbReference>
<dbReference type="AlphaFoldDB" id="A0A8A7KDK6"/>
<dbReference type="KEGG" id="ifn:GM661_06605"/>